<protein>
    <recommendedName>
        <fullName evidence="8">Interleukin family protein</fullName>
    </recommendedName>
</protein>
<feature type="disulfide bond" evidence="7">
    <location>
        <begin position="80"/>
        <end position="133"/>
    </location>
</feature>
<organism evidence="9 10">
    <name type="scientific">Pipistrellus kuhlii</name>
    <name type="common">Kuhl's pipistrelle</name>
    <dbReference type="NCBI Taxonomy" id="59472"/>
    <lineage>
        <taxon>Eukaryota</taxon>
        <taxon>Metazoa</taxon>
        <taxon>Chordata</taxon>
        <taxon>Craniata</taxon>
        <taxon>Vertebrata</taxon>
        <taxon>Euteleostomi</taxon>
        <taxon>Mammalia</taxon>
        <taxon>Eutheria</taxon>
        <taxon>Laurasiatheria</taxon>
        <taxon>Chiroptera</taxon>
        <taxon>Yangochiroptera</taxon>
        <taxon>Vespertilionidae</taxon>
        <taxon>Pipistrellus</taxon>
    </lineage>
</organism>
<keyword evidence="10" id="KW-1185">Reference proteome</keyword>
<dbReference type="OrthoDB" id="9938154at2759"/>
<dbReference type="InterPro" id="IPR020443">
    <property type="entry name" value="IL-10/19/20/24/26"/>
</dbReference>
<evidence type="ECO:0000256" key="6">
    <source>
        <dbReference type="PIRSR" id="PIRSR620443-50"/>
    </source>
</evidence>
<proteinExistence type="inferred from homology"/>
<dbReference type="InterPro" id="IPR020444">
    <property type="entry name" value="IL-24"/>
</dbReference>
<evidence type="ECO:0000256" key="5">
    <source>
        <dbReference type="ARBA" id="ARBA00022729"/>
    </source>
</evidence>
<evidence type="ECO:0000256" key="7">
    <source>
        <dbReference type="PIRSR" id="PIRSR620443-51"/>
    </source>
</evidence>
<keyword evidence="3 8" id="KW-0202">Cytokine</keyword>
<evidence type="ECO:0000256" key="8">
    <source>
        <dbReference type="RuleBase" id="RU368043"/>
    </source>
</evidence>
<comment type="caution">
    <text evidence="9">The sequence shown here is derived from an EMBL/GenBank/DDBJ whole genome shotgun (WGS) entry which is preliminary data.</text>
</comment>
<sequence length="175" mass="20225">MKSSCLPLCLSLAVFSLFWTPSAGLKTLNLGSCMITTNLEEMQNEFSQIRERVQAKDEIMDLKILKAEFFQDTRPEDQCCFLSHILELYLVMVFRNYPTPDIDILRKISSLANSFLAIKKNLSLCHDQMTCPCGEEALEKFNQIQNHFKQLELQKAVVKAVEEIDIILQWMEKAR</sequence>
<dbReference type="Gene3D" id="1.20.1250.10">
    <property type="match status" value="1"/>
</dbReference>
<dbReference type="AlphaFoldDB" id="A0A7J7UT44"/>
<dbReference type="Pfam" id="PF00726">
    <property type="entry name" value="IL10"/>
    <property type="match status" value="1"/>
</dbReference>
<feature type="disulfide bond" evidence="6">
    <location>
        <begin position="79"/>
        <end position="133"/>
    </location>
</feature>
<evidence type="ECO:0000256" key="4">
    <source>
        <dbReference type="ARBA" id="ARBA00022525"/>
    </source>
</evidence>
<dbReference type="PANTHER" id="PTHR48482:SF2">
    <property type="entry name" value="INTERLEUKIN-20"/>
    <property type="match status" value="1"/>
</dbReference>
<evidence type="ECO:0000256" key="2">
    <source>
        <dbReference type="ARBA" id="ARBA00008813"/>
    </source>
</evidence>
<accession>A0A7J7UT44</accession>
<keyword evidence="4 8" id="KW-0964">Secreted</keyword>
<evidence type="ECO:0000313" key="10">
    <source>
        <dbReference type="Proteomes" id="UP000558488"/>
    </source>
</evidence>
<feature type="disulfide bond" evidence="7">
    <location>
        <begin position="79"/>
        <end position="131"/>
    </location>
</feature>
<feature type="chain" id="PRO_5031611365" description="Interleukin family protein" evidence="8">
    <location>
        <begin position="25"/>
        <end position="175"/>
    </location>
</feature>
<keyword evidence="5 8" id="KW-0732">Signal</keyword>
<dbReference type="SMART" id="SM00188">
    <property type="entry name" value="IL10"/>
    <property type="match status" value="1"/>
</dbReference>
<evidence type="ECO:0000256" key="3">
    <source>
        <dbReference type="ARBA" id="ARBA00022514"/>
    </source>
</evidence>
<dbReference type="GO" id="GO:0005615">
    <property type="term" value="C:extracellular space"/>
    <property type="evidence" value="ECO:0007669"/>
    <property type="project" value="UniProtKB-UniRule"/>
</dbReference>
<dbReference type="EMBL" id="JACAGB010000018">
    <property type="protein sequence ID" value="KAF6316090.1"/>
    <property type="molecule type" value="Genomic_DNA"/>
</dbReference>
<name>A0A7J7UT44_PIPKU</name>
<dbReference type="SUPFAM" id="SSF47266">
    <property type="entry name" value="4-helical cytokines"/>
    <property type="match status" value="1"/>
</dbReference>
<comment type="function">
    <text evidence="8">Immune regulatory cytokine.</text>
</comment>
<comment type="subcellular location">
    <subcellularLocation>
        <location evidence="1 8">Secreted</location>
    </subcellularLocation>
</comment>
<comment type="similarity">
    <text evidence="2 8">Belongs to the IL-10 family.</text>
</comment>
<dbReference type="Proteomes" id="UP000558488">
    <property type="component" value="Unassembled WGS sequence"/>
</dbReference>
<evidence type="ECO:0000313" key="9">
    <source>
        <dbReference type="EMBL" id="KAF6316090.1"/>
    </source>
</evidence>
<keyword evidence="6" id="KW-1015">Disulfide bond</keyword>
<feature type="signal peptide" evidence="8">
    <location>
        <begin position="1"/>
        <end position="24"/>
    </location>
</feature>
<dbReference type="GO" id="GO:0005125">
    <property type="term" value="F:cytokine activity"/>
    <property type="evidence" value="ECO:0007669"/>
    <property type="project" value="UniProtKB-UniRule"/>
</dbReference>
<evidence type="ECO:0000256" key="1">
    <source>
        <dbReference type="ARBA" id="ARBA00004613"/>
    </source>
</evidence>
<dbReference type="PRINTS" id="PR01937">
    <property type="entry name" value="INTRLEUKIN24"/>
</dbReference>
<dbReference type="InterPro" id="IPR009079">
    <property type="entry name" value="4_helix_cytokine-like_core"/>
</dbReference>
<dbReference type="PANTHER" id="PTHR48482">
    <property type="entry name" value="INTERLEUKIN-19-RELATED"/>
    <property type="match status" value="1"/>
</dbReference>
<feature type="disulfide bond" evidence="6">
    <location>
        <begin position="33"/>
        <end position="125"/>
    </location>
</feature>
<reference evidence="9 10" key="1">
    <citation type="journal article" date="2020" name="Nature">
        <title>Six reference-quality genomes reveal evolution of bat adaptations.</title>
        <authorList>
            <person name="Jebb D."/>
            <person name="Huang Z."/>
            <person name="Pippel M."/>
            <person name="Hughes G.M."/>
            <person name="Lavrichenko K."/>
            <person name="Devanna P."/>
            <person name="Winkler S."/>
            <person name="Jermiin L.S."/>
            <person name="Skirmuntt E.C."/>
            <person name="Katzourakis A."/>
            <person name="Burkitt-Gray L."/>
            <person name="Ray D.A."/>
            <person name="Sullivan K.A.M."/>
            <person name="Roscito J.G."/>
            <person name="Kirilenko B.M."/>
            <person name="Davalos L.M."/>
            <person name="Corthals A.P."/>
            <person name="Power M.L."/>
            <person name="Jones G."/>
            <person name="Ransome R.D."/>
            <person name="Dechmann D.K.N."/>
            <person name="Locatelli A.G."/>
            <person name="Puechmaille S.J."/>
            <person name="Fedrigo O."/>
            <person name="Jarvis E.D."/>
            <person name="Hiller M."/>
            <person name="Vernes S.C."/>
            <person name="Myers E.W."/>
            <person name="Teeling E.C."/>
        </authorList>
    </citation>
    <scope>NUCLEOTIDE SEQUENCE [LARGE SCALE GENOMIC DNA]</scope>
    <source>
        <strain evidence="9">MPipKuh1</strain>
        <tissue evidence="9">Flight muscle</tissue>
    </source>
</reference>
<gene>
    <name evidence="9" type="ORF">mPipKuh1_006641</name>
</gene>